<dbReference type="Gene3D" id="1.10.287.110">
    <property type="entry name" value="DnaJ domain"/>
    <property type="match status" value="1"/>
</dbReference>
<evidence type="ECO:0000256" key="1">
    <source>
        <dbReference type="ARBA" id="ARBA00023186"/>
    </source>
</evidence>
<dbReference type="InterPro" id="IPR001623">
    <property type="entry name" value="DnaJ_domain"/>
</dbReference>
<dbReference type="Pfam" id="PF00226">
    <property type="entry name" value="DnaJ"/>
    <property type="match status" value="1"/>
</dbReference>
<dbReference type="InterPro" id="IPR036869">
    <property type="entry name" value="J_dom_sf"/>
</dbReference>
<keyword evidence="4" id="KW-1185">Reference proteome</keyword>
<dbReference type="EMBL" id="MK797984">
    <property type="protein sequence ID" value="QCG76178.1"/>
    <property type="molecule type" value="Genomic_DNA"/>
</dbReference>
<dbReference type="Proteomes" id="UP000316733">
    <property type="component" value="Segment"/>
</dbReference>
<organism evidence="3 4">
    <name type="scientific">Pseudomonas phage vB_PaeM_PA5oct</name>
    <dbReference type="NCBI Taxonomy" id="2163605"/>
    <lineage>
        <taxon>Viruses</taxon>
        <taxon>Duplodnaviria</taxon>
        <taxon>Heunggongvirae</taxon>
        <taxon>Uroviricota</taxon>
        <taxon>Caudoviricetes</taxon>
        <taxon>Arenbergviridae</taxon>
        <taxon>Wroclawvirus</taxon>
        <taxon>Wroclawvirus PA5oct</taxon>
    </lineage>
</organism>
<gene>
    <name evidence="3" type="ORF">EST35_0297</name>
</gene>
<dbReference type="SUPFAM" id="SSF46565">
    <property type="entry name" value="Chaperone J-domain"/>
    <property type="match status" value="1"/>
</dbReference>
<dbReference type="InterPro" id="IPR008971">
    <property type="entry name" value="HSP40/DnaJ_pept-bd"/>
</dbReference>
<evidence type="ECO:0000259" key="2">
    <source>
        <dbReference type="PROSITE" id="PS50076"/>
    </source>
</evidence>
<feature type="domain" description="J" evidence="2">
    <location>
        <begin position="3"/>
        <end position="69"/>
    </location>
</feature>
<accession>A0A4Y5JU09</accession>
<dbReference type="PROSITE" id="PS50076">
    <property type="entry name" value="DNAJ_2"/>
    <property type="match status" value="1"/>
</dbReference>
<dbReference type="SMART" id="SM00271">
    <property type="entry name" value="DnaJ"/>
    <property type="match status" value="1"/>
</dbReference>
<dbReference type="Gene3D" id="2.60.260.20">
    <property type="entry name" value="Urease metallochaperone UreE, N-terminal domain"/>
    <property type="match status" value="1"/>
</dbReference>
<name>A0A4Y5JU09_9CAUD</name>
<dbReference type="PRINTS" id="PR00625">
    <property type="entry name" value="JDOMAIN"/>
</dbReference>
<protein>
    <submittedName>
        <fullName evidence="3">Chaperone protein</fullName>
    </submittedName>
</protein>
<dbReference type="PANTHER" id="PTHR43096:SF48">
    <property type="entry name" value="CHAPERONE PROTEIN DNAJ"/>
    <property type="match status" value="1"/>
</dbReference>
<dbReference type="PANTHER" id="PTHR43096">
    <property type="entry name" value="DNAJ HOMOLOG 1, MITOCHONDRIAL-RELATED"/>
    <property type="match status" value="1"/>
</dbReference>
<dbReference type="SUPFAM" id="SSF49493">
    <property type="entry name" value="HSP40/DnaJ peptide-binding domain"/>
    <property type="match status" value="1"/>
</dbReference>
<evidence type="ECO:0000313" key="4">
    <source>
        <dbReference type="Proteomes" id="UP000316733"/>
    </source>
</evidence>
<dbReference type="InterPro" id="IPR002939">
    <property type="entry name" value="DnaJ_C"/>
</dbReference>
<dbReference type="Pfam" id="PF01556">
    <property type="entry name" value="DnaJ_C"/>
    <property type="match status" value="1"/>
</dbReference>
<keyword evidence="1" id="KW-0143">Chaperone</keyword>
<reference evidence="4" key="1">
    <citation type="journal article" date="2020" name="bioRxiv">
        <title>Integrative omics analysis of Pseudomonas aeruginosa virus PA5oct highlights the molecular complexity of jumbo phages.</title>
        <authorList>
            <person name="Lood C."/>
            <person name="Danis-Wlodarczyk K."/>
            <person name="Blasdel B.G."/>
            <person name="Jang H.B."/>
            <person name="Vandenheuvel D."/>
            <person name="Briers Y."/>
            <person name="Noben J.-P."/>
            <person name="van Noort V."/>
            <person name="Drulis-Kawa Z."/>
            <person name="Lavigne R."/>
        </authorList>
    </citation>
    <scope>NUCLEOTIDE SEQUENCE [LARGE SCALE GENOMIC DNA]</scope>
</reference>
<evidence type="ECO:0000313" key="3">
    <source>
        <dbReference type="EMBL" id="QCG76178.1"/>
    </source>
</evidence>
<dbReference type="GO" id="GO:0051082">
    <property type="term" value="F:unfolded protein binding"/>
    <property type="evidence" value="ECO:0007669"/>
    <property type="project" value="InterPro"/>
</dbReference>
<sequence length="229" mass="26104">MKNWQTILGVSANPTEKQIKTAYRKLASKYHPDRNKDKDAENMFKQVREAYEYAIKWISIKTEQYTDTVYIPLKYQNKGGKFKTANHKFIIEIPPHFPHNSQKIIIVNNSILLVTVIFIHDTFSIAQNGIDVYATISVESLDIIMGTEIIVEHPYGNKIKVGIPTSFVSGSKILVKNKGIKNTYTVNNILETITGHLYITVNMFTKVRLTKSSDTSILLTYKAKPYTIS</sequence>
<dbReference type="CDD" id="cd06257">
    <property type="entry name" value="DnaJ"/>
    <property type="match status" value="1"/>
</dbReference>
<dbReference type="GO" id="GO:0042026">
    <property type="term" value="P:protein refolding"/>
    <property type="evidence" value="ECO:0007669"/>
    <property type="project" value="TreeGrafter"/>
</dbReference>
<proteinExistence type="predicted"/>